<gene>
    <name evidence="1" type="ORF">SCP_0900550</name>
</gene>
<organism evidence="1 2">
    <name type="scientific">Sparassis crispa</name>
    <dbReference type="NCBI Taxonomy" id="139825"/>
    <lineage>
        <taxon>Eukaryota</taxon>
        <taxon>Fungi</taxon>
        <taxon>Dikarya</taxon>
        <taxon>Basidiomycota</taxon>
        <taxon>Agaricomycotina</taxon>
        <taxon>Agaricomycetes</taxon>
        <taxon>Polyporales</taxon>
        <taxon>Sparassidaceae</taxon>
        <taxon>Sparassis</taxon>
    </lineage>
</organism>
<dbReference type="InParanoid" id="A0A401GVC7"/>
<accession>A0A401GVC7</accession>
<dbReference type="RefSeq" id="XP_027617091.1">
    <property type="nucleotide sequence ID" value="XM_027761290.1"/>
</dbReference>
<protein>
    <submittedName>
        <fullName evidence="1">Uncharacterized protein</fullName>
    </submittedName>
</protein>
<dbReference type="Proteomes" id="UP000287166">
    <property type="component" value="Unassembled WGS sequence"/>
</dbReference>
<dbReference type="OrthoDB" id="5576026at2759"/>
<dbReference type="EMBL" id="BFAD01000009">
    <property type="protein sequence ID" value="GBE86178.1"/>
    <property type="molecule type" value="Genomic_DNA"/>
</dbReference>
<dbReference type="AlphaFoldDB" id="A0A401GVC7"/>
<proteinExistence type="predicted"/>
<keyword evidence="2" id="KW-1185">Reference proteome</keyword>
<evidence type="ECO:0000313" key="1">
    <source>
        <dbReference type="EMBL" id="GBE86178.1"/>
    </source>
</evidence>
<comment type="caution">
    <text evidence="1">The sequence shown here is derived from an EMBL/GenBank/DDBJ whole genome shotgun (WGS) entry which is preliminary data.</text>
</comment>
<sequence length="325" mass="36414">MPPRQPHGSDVVPSLEIEPVDSKLCLACMPDIVVIKNGCWDRHTKRHRLDAQRNCSVPGCGYMSVRLEILENHLRSKHGAPMLECPVPIMHDYSGRPIRCDFSTATMQTLRSHMTHEHGVALSSYCTLEPPRHLNGTRRLIDIHRPQEFRPKSWRSVYPGSSRQALHPTKVLQIKQEDDEPVSVSVGAAPPPSTSFVFEYPRQVSKSPMIPAKTTRYQSSCKSYETTGSALHAMLCTHKLHRISPEPELCEVAALAPYPMPSKKALASNVYNLPSVPYATAPSAPLPSSFTARYLPPLARTRGDPQEVLKPLPARPHRYIYTDYD</sequence>
<reference evidence="1 2" key="1">
    <citation type="journal article" date="2018" name="Sci. Rep.">
        <title>Genome sequence of the cauliflower mushroom Sparassis crispa (Hanabiratake) and its association with beneficial usage.</title>
        <authorList>
            <person name="Kiyama R."/>
            <person name="Furutani Y."/>
            <person name="Kawaguchi K."/>
            <person name="Nakanishi T."/>
        </authorList>
    </citation>
    <scope>NUCLEOTIDE SEQUENCE [LARGE SCALE GENOMIC DNA]</scope>
</reference>
<name>A0A401GVC7_9APHY</name>
<dbReference type="GeneID" id="38783095"/>
<evidence type="ECO:0000313" key="2">
    <source>
        <dbReference type="Proteomes" id="UP000287166"/>
    </source>
</evidence>